<dbReference type="InParanoid" id="A0A200R1K0"/>
<dbReference type="EMBL" id="MVGT01000487">
    <property type="protein sequence ID" value="OVA16540.1"/>
    <property type="molecule type" value="Genomic_DNA"/>
</dbReference>
<name>A0A200R1K0_MACCD</name>
<evidence type="ECO:0000256" key="1">
    <source>
        <dbReference type="SAM" id="Coils"/>
    </source>
</evidence>
<evidence type="ECO:0000313" key="3">
    <source>
        <dbReference type="EMBL" id="OVA16540.1"/>
    </source>
</evidence>
<sequence length="660" mass="73155">MDWDICGPSYGQESNYYMGDGLECRSYIDYWPDVIEENALNEKYCTEVLTKLIQRADNEIEELEGDLFILETQLEWAEKNKYEEWFDICCKGLEENIRRLELSICSLKDESVQNGNANGVQSKTSKEPVKRIHEIIKALLSNDLQDKHEQPADIISKDLRLDEQPADIISKDLRLDTLSVSNSQSDSPTTKVEVIELKFSPDCENTELRFSLKLNVDLPVPLNVQDSGDTATIDTCSLSSSPMLQEEMEKNVIGSPKVESHKHGTPVTDMVLSLVPSFEMQGEGKKNIIKSEIYKVQESSTISDKAVSVRPRQFLNSQPRIARKPKSKIQSDLSGIPKSGAARTENKISFTSSLKSKRTKKQMQNQVEGQDTLLSLSLKLNPDLPVTLNDQDSGVTATIDTCGVDSSRMLQEQMDKIQSVKVEDRAPGTLVTDKAISSIPSLKLQGQARIKSEIFNVQEPSTIAEKAVSICLSPSLNSPRKIENTQKSKIQSDSLGIKKYGAALTKNKISSTSSAKSKGTKKRMQNQVEGQKANRKRANETVPDGLCLNSFLKTREKKKSCTIQKDAVEVKNPCVASTQLLKLPLFTAESTTCTTKDNISNSRYTDHSHNVMKGSLLTITDLKNLTRPKLTDLAKSLGVTGCGEIGKADLIELLAEILIG</sequence>
<dbReference type="Proteomes" id="UP000195402">
    <property type="component" value="Unassembled WGS sequence"/>
</dbReference>
<dbReference type="OMA" id="ICCKGLE"/>
<keyword evidence="4" id="KW-1185">Reference proteome</keyword>
<evidence type="ECO:0008006" key="5">
    <source>
        <dbReference type="Google" id="ProtNLM"/>
    </source>
</evidence>
<feature type="region of interest" description="Disordered" evidence="2">
    <location>
        <begin position="508"/>
        <end position="538"/>
    </location>
</feature>
<feature type="coiled-coil region" evidence="1">
    <location>
        <begin position="46"/>
        <end position="80"/>
    </location>
</feature>
<reference evidence="3 4" key="1">
    <citation type="journal article" date="2017" name="Mol. Plant">
        <title>The Genome of Medicinal Plant Macleaya cordata Provides New Insights into Benzylisoquinoline Alkaloids Metabolism.</title>
        <authorList>
            <person name="Liu X."/>
            <person name="Liu Y."/>
            <person name="Huang P."/>
            <person name="Ma Y."/>
            <person name="Qing Z."/>
            <person name="Tang Q."/>
            <person name="Cao H."/>
            <person name="Cheng P."/>
            <person name="Zheng Y."/>
            <person name="Yuan Z."/>
            <person name="Zhou Y."/>
            <person name="Liu J."/>
            <person name="Tang Z."/>
            <person name="Zhuo Y."/>
            <person name="Zhang Y."/>
            <person name="Yu L."/>
            <person name="Huang J."/>
            <person name="Yang P."/>
            <person name="Peng Q."/>
            <person name="Zhang J."/>
            <person name="Jiang W."/>
            <person name="Zhang Z."/>
            <person name="Lin K."/>
            <person name="Ro D.K."/>
            <person name="Chen X."/>
            <person name="Xiong X."/>
            <person name="Shang Y."/>
            <person name="Huang S."/>
            <person name="Zeng J."/>
        </authorList>
    </citation>
    <scope>NUCLEOTIDE SEQUENCE [LARGE SCALE GENOMIC DNA]</scope>
    <source>
        <strain evidence="4">cv. BLH2017</strain>
        <tissue evidence="3">Root</tissue>
    </source>
</reference>
<dbReference type="AlphaFoldDB" id="A0A200R1K0"/>
<feature type="region of interest" description="Disordered" evidence="2">
    <location>
        <begin position="324"/>
        <end position="346"/>
    </location>
</feature>
<dbReference type="OrthoDB" id="1065581at2759"/>
<organism evidence="3 4">
    <name type="scientific">Macleaya cordata</name>
    <name type="common">Five-seeded plume-poppy</name>
    <name type="synonym">Bocconia cordata</name>
    <dbReference type="NCBI Taxonomy" id="56857"/>
    <lineage>
        <taxon>Eukaryota</taxon>
        <taxon>Viridiplantae</taxon>
        <taxon>Streptophyta</taxon>
        <taxon>Embryophyta</taxon>
        <taxon>Tracheophyta</taxon>
        <taxon>Spermatophyta</taxon>
        <taxon>Magnoliopsida</taxon>
        <taxon>Ranunculales</taxon>
        <taxon>Papaveraceae</taxon>
        <taxon>Papaveroideae</taxon>
        <taxon>Macleaya</taxon>
    </lineage>
</organism>
<feature type="compositionally biased region" description="Low complexity" evidence="2">
    <location>
        <begin position="508"/>
        <end position="517"/>
    </location>
</feature>
<gene>
    <name evidence="3" type="ORF">BVC80_1549g1</name>
</gene>
<protein>
    <recommendedName>
        <fullName evidence="5">Rho termination factor</fullName>
    </recommendedName>
</protein>
<accession>A0A200R1K0</accession>
<evidence type="ECO:0000256" key="2">
    <source>
        <dbReference type="SAM" id="MobiDB-lite"/>
    </source>
</evidence>
<keyword evidence="1" id="KW-0175">Coiled coil</keyword>
<proteinExistence type="predicted"/>
<comment type="caution">
    <text evidence="3">The sequence shown here is derived from an EMBL/GenBank/DDBJ whole genome shotgun (WGS) entry which is preliminary data.</text>
</comment>
<evidence type="ECO:0000313" key="4">
    <source>
        <dbReference type="Proteomes" id="UP000195402"/>
    </source>
</evidence>